<feature type="region of interest" description="Disordered" evidence="1">
    <location>
        <begin position="1"/>
        <end position="34"/>
    </location>
</feature>
<dbReference type="PANTHER" id="PTHR37738">
    <property type="entry name" value="OS03G0209700 PROTEIN"/>
    <property type="match status" value="1"/>
</dbReference>
<gene>
    <name evidence="2" type="ORF">CHLNCDRAFT_135354</name>
</gene>
<dbReference type="Proteomes" id="UP000008141">
    <property type="component" value="Unassembled WGS sequence"/>
</dbReference>
<sequence length="409" mass="40325">MPKAKKQGGSTLFSVSPWQDRQEDGYALQPAQPAAEAGYVEVELPLVVAASPPASGGGGNRLAAAPGLPPAGTPDAMALDTAPPAATAARQAGVPGQATPGPIAPALAAAVASQAAGGGGGWIAKKRRAQQEEEEGEMIAAAAAAADSDSDLSACPLGGGGASAGSDEAGGRQQQGQVELAGTAYLALLPNGSVTGHLVCAPSAFAPARRRSFGVMGEVAVAGRECTRDADWGVLRMTLVSFAGGGGGGAAGGGEVSFLAERTEGDAMRLRRVAPVPWQGIELDDLPALDAACTCAAASGLSLRFHCQQLLSGAAADALLRSLQPSLAGRGAMLNVGLMRVALPRGAAAALMPAAEAAGRAAVGTGAGGRGGRVEAPSGAARGQEPMQRRYTGRSSGGGRAVQDAGDEW</sequence>
<protein>
    <submittedName>
        <fullName evidence="2">Uncharacterized protein</fullName>
    </submittedName>
</protein>
<feature type="compositionally biased region" description="Low complexity" evidence="1">
    <location>
        <begin position="73"/>
        <end position="89"/>
    </location>
</feature>
<dbReference type="STRING" id="554065.E1ZI17"/>
<dbReference type="InParanoid" id="E1ZI17"/>
<evidence type="ECO:0000313" key="2">
    <source>
        <dbReference type="EMBL" id="EFN54702.1"/>
    </source>
</evidence>
<dbReference type="KEGG" id="cvr:CHLNCDRAFT_135354"/>
<accession>E1ZI17</accession>
<reference evidence="2 3" key="1">
    <citation type="journal article" date="2010" name="Plant Cell">
        <title>The Chlorella variabilis NC64A genome reveals adaptation to photosymbiosis, coevolution with viruses, and cryptic sex.</title>
        <authorList>
            <person name="Blanc G."/>
            <person name="Duncan G."/>
            <person name="Agarkova I."/>
            <person name="Borodovsky M."/>
            <person name="Gurnon J."/>
            <person name="Kuo A."/>
            <person name="Lindquist E."/>
            <person name="Lucas S."/>
            <person name="Pangilinan J."/>
            <person name="Polle J."/>
            <person name="Salamov A."/>
            <person name="Terry A."/>
            <person name="Yamada T."/>
            <person name="Dunigan D.D."/>
            <person name="Grigoriev I.V."/>
            <person name="Claverie J.M."/>
            <person name="Van Etten J.L."/>
        </authorList>
    </citation>
    <scope>NUCLEOTIDE SEQUENCE [LARGE SCALE GENOMIC DNA]</scope>
    <source>
        <strain evidence="2 3">NC64A</strain>
    </source>
</reference>
<proteinExistence type="predicted"/>
<organism evidence="3">
    <name type="scientific">Chlorella variabilis</name>
    <name type="common">Green alga</name>
    <dbReference type="NCBI Taxonomy" id="554065"/>
    <lineage>
        <taxon>Eukaryota</taxon>
        <taxon>Viridiplantae</taxon>
        <taxon>Chlorophyta</taxon>
        <taxon>core chlorophytes</taxon>
        <taxon>Trebouxiophyceae</taxon>
        <taxon>Chlorellales</taxon>
        <taxon>Chlorellaceae</taxon>
        <taxon>Chlorella clade</taxon>
        <taxon>Chlorella</taxon>
    </lineage>
</organism>
<feature type="region of interest" description="Disordered" evidence="1">
    <location>
        <begin position="55"/>
        <end position="100"/>
    </location>
</feature>
<keyword evidence="3" id="KW-1185">Reference proteome</keyword>
<dbReference type="AlphaFoldDB" id="E1ZI17"/>
<dbReference type="EMBL" id="GL433847">
    <property type="protein sequence ID" value="EFN54702.1"/>
    <property type="molecule type" value="Genomic_DNA"/>
</dbReference>
<dbReference type="OrthoDB" id="514960at2759"/>
<feature type="compositionally biased region" description="Polar residues" evidence="1">
    <location>
        <begin position="8"/>
        <end position="19"/>
    </location>
</feature>
<dbReference type="PANTHER" id="PTHR37738:SF1">
    <property type="entry name" value="OS03G0257000 PROTEIN"/>
    <property type="match status" value="1"/>
</dbReference>
<evidence type="ECO:0000256" key="1">
    <source>
        <dbReference type="SAM" id="MobiDB-lite"/>
    </source>
</evidence>
<dbReference type="RefSeq" id="XP_005846804.1">
    <property type="nucleotide sequence ID" value="XM_005846742.1"/>
</dbReference>
<dbReference type="GeneID" id="17353913"/>
<feature type="region of interest" description="Disordered" evidence="1">
    <location>
        <begin position="364"/>
        <end position="409"/>
    </location>
</feature>
<evidence type="ECO:0000313" key="3">
    <source>
        <dbReference type="Proteomes" id="UP000008141"/>
    </source>
</evidence>
<name>E1ZI17_CHLVA</name>